<dbReference type="CDD" id="cd21153">
    <property type="entry name" value="PUA_RlmI"/>
    <property type="match status" value="1"/>
</dbReference>
<comment type="subcellular location">
    <subcellularLocation>
        <location evidence="1">Cytoplasm</location>
    </subcellularLocation>
</comment>
<reference evidence="9 10" key="1">
    <citation type="journal article" date="2011" name="Stand. Genomic Sci.">
        <title>Complete genome sequence of Deinococcus maricopensis type strain (LB-34).</title>
        <authorList>
            <person name="Pukall R."/>
            <person name="Zeytun A."/>
            <person name="Lucas S."/>
            <person name="Lapidus A."/>
            <person name="Hammon N."/>
            <person name="Deshpande S."/>
            <person name="Nolan M."/>
            <person name="Cheng J.F."/>
            <person name="Pitluck S."/>
            <person name="Liolios K."/>
            <person name="Pagani I."/>
            <person name="Mikhailova N."/>
            <person name="Ivanova N."/>
            <person name="Mavromatis K."/>
            <person name="Pati A."/>
            <person name="Tapia R."/>
            <person name="Han C."/>
            <person name="Goodwin L."/>
            <person name="Chen A."/>
            <person name="Palaniappan K."/>
            <person name="Land M."/>
            <person name="Hauser L."/>
            <person name="Chang Y.J."/>
            <person name="Jeffries C.D."/>
            <person name="Brambilla E.M."/>
            <person name="Rohde M."/>
            <person name="Goker M."/>
            <person name="Detter J.C."/>
            <person name="Woyke T."/>
            <person name="Bristow J."/>
            <person name="Eisen J.A."/>
            <person name="Markowitz V."/>
            <person name="Hugenholtz P."/>
            <person name="Kyrpides N.C."/>
            <person name="Klenk H.P."/>
        </authorList>
    </citation>
    <scope>NUCLEOTIDE SEQUENCE [LARGE SCALE GENOMIC DNA]</scope>
    <source>
        <strain evidence="10">DSM 21211 / LMG 22137 / NRRL B-23946 / LB-34</strain>
    </source>
</reference>
<dbReference type="eggNOG" id="COG1092">
    <property type="taxonomic scope" value="Bacteria"/>
</dbReference>
<keyword evidence="5" id="KW-0949">S-adenosyl-L-methionine</keyword>
<organism evidence="9 10">
    <name type="scientific">Deinococcus maricopensis (strain DSM 21211 / LMG 22137 / NRRL B-23946 / LB-34)</name>
    <dbReference type="NCBI Taxonomy" id="709986"/>
    <lineage>
        <taxon>Bacteria</taxon>
        <taxon>Thermotogati</taxon>
        <taxon>Deinococcota</taxon>
        <taxon>Deinococci</taxon>
        <taxon>Deinococcales</taxon>
        <taxon>Deinococcaceae</taxon>
        <taxon>Deinococcus</taxon>
    </lineage>
</organism>
<evidence type="ECO:0000259" key="8">
    <source>
        <dbReference type="Pfam" id="PF17785"/>
    </source>
</evidence>
<dbReference type="Pfam" id="PF17785">
    <property type="entry name" value="PUA_3"/>
    <property type="match status" value="1"/>
</dbReference>
<proteinExistence type="inferred from homology"/>
<evidence type="ECO:0000259" key="7">
    <source>
        <dbReference type="Pfam" id="PF10672"/>
    </source>
</evidence>
<dbReference type="Proteomes" id="UP000008635">
    <property type="component" value="Chromosome"/>
</dbReference>
<evidence type="ECO:0000256" key="4">
    <source>
        <dbReference type="ARBA" id="ARBA00022679"/>
    </source>
</evidence>
<dbReference type="OrthoDB" id="9805492at2"/>
<keyword evidence="10" id="KW-1185">Reference proteome</keyword>
<keyword evidence="3 9" id="KW-0489">Methyltransferase</keyword>
<dbReference type="PANTHER" id="PTHR42873:SF1">
    <property type="entry name" value="S-ADENOSYLMETHIONINE-DEPENDENT METHYLTRANSFERASE DOMAIN-CONTAINING PROTEIN"/>
    <property type="match status" value="1"/>
</dbReference>
<evidence type="ECO:0000256" key="2">
    <source>
        <dbReference type="ARBA" id="ARBA00022490"/>
    </source>
</evidence>
<dbReference type="GO" id="GO:0032259">
    <property type="term" value="P:methylation"/>
    <property type="evidence" value="ECO:0007669"/>
    <property type="project" value="UniProtKB-KW"/>
</dbReference>
<evidence type="ECO:0000313" key="10">
    <source>
        <dbReference type="Proteomes" id="UP000008635"/>
    </source>
</evidence>
<evidence type="ECO:0000256" key="3">
    <source>
        <dbReference type="ARBA" id="ARBA00022603"/>
    </source>
</evidence>
<dbReference type="EMBL" id="CP002454">
    <property type="protein sequence ID" value="ADV68648.1"/>
    <property type="molecule type" value="Genomic_DNA"/>
</dbReference>
<evidence type="ECO:0000256" key="6">
    <source>
        <dbReference type="ARBA" id="ARBA00038091"/>
    </source>
</evidence>
<dbReference type="Gene3D" id="3.30.750.80">
    <property type="entry name" value="RNA methyltransferase domain (HRMD) like"/>
    <property type="match status" value="1"/>
</dbReference>
<dbReference type="AlphaFoldDB" id="E8U3M4"/>
<dbReference type="STRING" id="709986.Deima_3019"/>
<dbReference type="PANTHER" id="PTHR42873">
    <property type="entry name" value="RIBOSOMAL RNA LARGE SUBUNIT METHYLTRANSFERASE"/>
    <property type="match status" value="1"/>
</dbReference>
<dbReference type="CDD" id="cd02440">
    <property type="entry name" value="AdoMet_MTases"/>
    <property type="match status" value="1"/>
</dbReference>
<dbReference type="GO" id="GO:0008168">
    <property type="term" value="F:methyltransferase activity"/>
    <property type="evidence" value="ECO:0007669"/>
    <property type="project" value="UniProtKB-KW"/>
</dbReference>
<keyword evidence="4 9" id="KW-0808">Transferase</keyword>
<dbReference type="RefSeq" id="WP_013558151.1">
    <property type="nucleotide sequence ID" value="NC_014958.1"/>
</dbReference>
<evidence type="ECO:0000256" key="1">
    <source>
        <dbReference type="ARBA" id="ARBA00004496"/>
    </source>
</evidence>
<feature type="domain" description="S-adenosylmethionine-dependent methyltransferase" evidence="7">
    <location>
        <begin position="188"/>
        <end position="331"/>
    </location>
</feature>
<evidence type="ECO:0000313" key="9">
    <source>
        <dbReference type="EMBL" id="ADV68648.1"/>
    </source>
</evidence>
<name>E8U3M4_DEIML</name>
<dbReference type="InterPro" id="IPR036974">
    <property type="entry name" value="PUA_sf"/>
</dbReference>
<dbReference type="CDD" id="cd11572">
    <property type="entry name" value="RlmI_M_like"/>
    <property type="match status" value="1"/>
</dbReference>
<dbReference type="InterPro" id="IPR041532">
    <property type="entry name" value="RlmI-like_PUA"/>
</dbReference>
<sequence length="391" mass="42517">MTNAAVLSPRGAARLASGHPWVYRSDTLNLPDTPGIHAVQDVRGRPLGWALVNARSEISVRLLSADPAVRADEAFLRARLDAALDYRARLNPDADAYRLVHGEGDGLPGLVVDRYGPYAVVQNGTAALEPHLGALVQHLAERLGLQGVLARHEGKVRALEGLETGIDELYGRVPDRLEVQEAGARGPVRYLVEPRTGQKTGAFLDQRVNRALLGAYARGAALDVFSYHGSFGLHLAPGAAHVELIDASGAALARAEENMRLNGHTNVTYTEANAFDRLRDLESAGQRFDTISLDPPAFAKRAKDLPNAYRAYKELNLRCLKLLPVGGVMATTSCSFHVSDSDFHGMLADAAADARVRMRVLHRGTQAPDHPERLGVPETRYLKFTLLERVE</sequence>
<dbReference type="InterPro" id="IPR019614">
    <property type="entry name" value="SAM-dep_methyl-trfase"/>
</dbReference>
<dbReference type="KEGG" id="dmr:Deima_3019"/>
<comment type="similarity">
    <text evidence="6">Belongs to the methyltransferase superfamily. RlmI family.</text>
</comment>
<feature type="domain" description="RlmI-like PUA" evidence="8">
    <location>
        <begin position="7"/>
        <end position="64"/>
    </location>
</feature>
<dbReference type="GO" id="GO:0005737">
    <property type="term" value="C:cytoplasm"/>
    <property type="evidence" value="ECO:0007669"/>
    <property type="project" value="UniProtKB-SubCell"/>
</dbReference>
<dbReference type="SUPFAM" id="SSF88697">
    <property type="entry name" value="PUA domain-like"/>
    <property type="match status" value="1"/>
</dbReference>
<dbReference type="GO" id="GO:0003723">
    <property type="term" value="F:RNA binding"/>
    <property type="evidence" value="ECO:0007669"/>
    <property type="project" value="InterPro"/>
</dbReference>
<gene>
    <name evidence="9" type="ordered locus">Deima_3019</name>
</gene>
<keyword evidence="2" id="KW-0963">Cytoplasm</keyword>
<dbReference type="SUPFAM" id="SSF53335">
    <property type="entry name" value="S-adenosyl-L-methionine-dependent methyltransferases"/>
    <property type="match status" value="1"/>
</dbReference>
<dbReference type="InterPro" id="IPR029063">
    <property type="entry name" value="SAM-dependent_MTases_sf"/>
</dbReference>
<dbReference type="Gene3D" id="3.40.50.150">
    <property type="entry name" value="Vaccinia Virus protein VP39"/>
    <property type="match status" value="1"/>
</dbReference>
<reference evidence="10" key="2">
    <citation type="submission" date="2011-01" db="EMBL/GenBank/DDBJ databases">
        <title>The complete genome of Deinococcus maricopensis DSM 21211.</title>
        <authorList>
            <consortium name="US DOE Joint Genome Institute (JGI-PGF)"/>
            <person name="Lucas S."/>
            <person name="Copeland A."/>
            <person name="Lapidus A."/>
            <person name="Goodwin L."/>
            <person name="Pitluck S."/>
            <person name="Kyrpides N."/>
            <person name="Mavromatis K."/>
            <person name="Pagani I."/>
            <person name="Ivanova N."/>
            <person name="Ovchinnikova G."/>
            <person name="Zeytun A."/>
            <person name="Detter J.C."/>
            <person name="Han C."/>
            <person name="Land M."/>
            <person name="Hauser L."/>
            <person name="Markowitz V."/>
            <person name="Cheng J.-F."/>
            <person name="Hugenholtz P."/>
            <person name="Woyke T."/>
            <person name="Wu D."/>
            <person name="Pukall R."/>
            <person name="Gehrich-Schroeter G."/>
            <person name="Brambilla E."/>
            <person name="Klenk H.-P."/>
            <person name="Eisen J.A."/>
        </authorList>
    </citation>
    <scope>NUCLEOTIDE SEQUENCE [LARGE SCALE GENOMIC DNA]</scope>
    <source>
        <strain evidence="10">DSM 21211 / LMG 22137 / NRRL B-23946 / LB-34</strain>
    </source>
</reference>
<accession>E8U3M4</accession>
<dbReference type="Pfam" id="PF10672">
    <property type="entry name" value="Methyltrans_SAM"/>
    <property type="match status" value="1"/>
</dbReference>
<evidence type="ECO:0000256" key="5">
    <source>
        <dbReference type="ARBA" id="ARBA00022691"/>
    </source>
</evidence>
<dbReference type="Gene3D" id="2.30.130.10">
    <property type="entry name" value="PUA domain"/>
    <property type="match status" value="1"/>
</dbReference>
<protein>
    <submittedName>
        <fullName evidence="9">SAM-dependent methyltransferase</fullName>
    </submittedName>
</protein>
<dbReference type="HOGENOM" id="CLU_014042_0_0_0"/>
<dbReference type="InterPro" id="IPR015947">
    <property type="entry name" value="PUA-like_sf"/>
</dbReference>